<evidence type="ECO:0000313" key="2">
    <source>
        <dbReference type="Proteomes" id="UP000784880"/>
    </source>
</evidence>
<evidence type="ECO:0000313" key="1">
    <source>
        <dbReference type="EMBL" id="MBU9713560.1"/>
    </source>
</evidence>
<sequence>MVELKKFRKTKYCLMILILFLFACHIQENGELEEVLYYHTGKLITIVDQRNEPVNKMDGITYTLTMDEFNPTEPVFNEYIATFPDDYEGFGYIDLSERTKIYIKSQNKKTLISPSELSSYSQPAGDSTTNYQKLGVWITPHNKWGSSIEAVEVEILID</sequence>
<dbReference type="Proteomes" id="UP000784880">
    <property type="component" value="Unassembled WGS sequence"/>
</dbReference>
<dbReference type="RefSeq" id="WP_217067712.1">
    <property type="nucleotide sequence ID" value="NZ_JAHQCS010000144.1"/>
</dbReference>
<protein>
    <recommendedName>
        <fullName evidence="3">Lipoprotein</fullName>
    </recommendedName>
</protein>
<reference evidence="1 2" key="1">
    <citation type="submission" date="2021-06" db="EMBL/GenBank/DDBJ databases">
        <title>Bacillus sp. RD4P76, an endophyte from a halophyte.</title>
        <authorList>
            <person name="Sun J.-Q."/>
        </authorList>
    </citation>
    <scope>NUCLEOTIDE SEQUENCE [LARGE SCALE GENOMIC DNA]</scope>
    <source>
        <strain evidence="1 2">CGMCC 1.15917</strain>
    </source>
</reference>
<accession>A0ABS6JIR7</accession>
<evidence type="ECO:0008006" key="3">
    <source>
        <dbReference type="Google" id="ProtNLM"/>
    </source>
</evidence>
<name>A0ABS6JIR7_9BACI</name>
<organism evidence="1 2">
    <name type="scientific">Evansella tamaricis</name>
    <dbReference type="NCBI Taxonomy" id="2069301"/>
    <lineage>
        <taxon>Bacteria</taxon>
        <taxon>Bacillati</taxon>
        <taxon>Bacillota</taxon>
        <taxon>Bacilli</taxon>
        <taxon>Bacillales</taxon>
        <taxon>Bacillaceae</taxon>
        <taxon>Evansella</taxon>
    </lineage>
</organism>
<comment type="caution">
    <text evidence="1">The sequence shown here is derived from an EMBL/GenBank/DDBJ whole genome shotgun (WGS) entry which is preliminary data.</text>
</comment>
<gene>
    <name evidence="1" type="ORF">KS419_17665</name>
</gene>
<keyword evidence="2" id="KW-1185">Reference proteome</keyword>
<proteinExistence type="predicted"/>
<dbReference type="PROSITE" id="PS51257">
    <property type="entry name" value="PROKAR_LIPOPROTEIN"/>
    <property type="match status" value="1"/>
</dbReference>
<dbReference type="EMBL" id="JAHQCS010000144">
    <property type="protein sequence ID" value="MBU9713560.1"/>
    <property type="molecule type" value="Genomic_DNA"/>
</dbReference>